<dbReference type="GO" id="GO:0015031">
    <property type="term" value="P:protein transport"/>
    <property type="evidence" value="ECO:0007669"/>
    <property type="project" value="UniProtKB-KW"/>
</dbReference>
<keyword evidence="5" id="KW-0997">Cell inner membrane</keyword>
<dbReference type="NCBIfam" id="TIGR01352">
    <property type="entry name" value="tonB_Cterm"/>
    <property type="match status" value="1"/>
</dbReference>
<reference evidence="12 13" key="1">
    <citation type="journal article" date="2012" name="J. Bacteriol.">
        <title>Genome Sequence of n-Alkane-Degrading Hydrocarboniphaga effusa Strain AP103T (ATCC BAA-332T).</title>
        <authorList>
            <person name="Chang H.K."/>
            <person name="Zylstra G.J."/>
            <person name="Chae J.C."/>
        </authorList>
    </citation>
    <scope>NUCLEOTIDE SEQUENCE [LARGE SCALE GENOMIC DNA]</scope>
    <source>
        <strain evidence="12 13">AP103</strain>
    </source>
</reference>
<evidence type="ECO:0000256" key="4">
    <source>
        <dbReference type="ARBA" id="ARBA00022475"/>
    </source>
</evidence>
<dbReference type="GO" id="GO:0098797">
    <property type="term" value="C:plasma membrane protein complex"/>
    <property type="evidence" value="ECO:0007669"/>
    <property type="project" value="TreeGrafter"/>
</dbReference>
<sequence length="299" mass="31787">MSHRFASFRRFAPVLCGLALGATAWSPFATAIAEAAGPRPAAPLKSAANPESEPAHVIPDTCAQPVYPPEAQAAGIKGSALLTISVAIDGRVENVSVKQTSGNAQLDAAAVEAMKQCRFSPATKNGAPVASQNALRYTFRIDESTPEQIAARNQLRAIIELRGIGKRIDAVTSRCAKLDGLVADNAKQAALQWHQRNDEIVKRTVQLQASVLKSFRQADDAKAADEKEAASRTAIEGLIDQGAATEAASIESAGDEREEQCQIFNSRTVGGEFDLRRLYPEFVSLIEAAPAPSAPAKKK</sequence>
<dbReference type="PANTHER" id="PTHR33446:SF2">
    <property type="entry name" value="PROTEIN TONB"/>
    <property type="match status" value="1"/>
</dbReference>
<organism evidence="12 13">
    <name type="scientific">Hydrocarboniphaga effusa AP103</name>
    <dbReference type="NCBI Taxonomy" id="1172194"/>
    <lineage>
        <taxon>Bacteria</taxon>
        <taxon>Pseudomonadati</taxon>
        <taxon>Pseudomonadota</taxon>
        <taxon>Gammaproteobacteria</taxon>
        <taxon>Nevskiales</taxon>
        <taxon>Nevskiaceae</taxon>
        <taxon>Hydrocarboniphaga</taxon>
    </lineage>
</organism>
<dbReference type="AlphaFoldDB" id="I7ZCW9"/>
<evidence type="ECO:0000256" key="1">
    <source>
        <dbReference type="ARBA" id="ARBA00004383"/>
    </source>
</evidence>
<dbReference type="InterPro" id="IPR051045">
    <property type="entry name" value="TonB-dependent_transducer"/>
</dbReference>
<dbReference type="GO" id="GO:0031992">
    <property type="term" value="F:energy transducer activity"/>
    <property type="evidence" value="ECO:0007669"/>
    <property type="project" value="TreeGrafter"/>
</dbReference>
<keyword evidence="7" id="KW-0653">Protein transport</keyword>
<comment type="similarity">
    <text evidence="2">Belongs to the TonB family.</text>
</comment>
<name>I7ZCW9_9GAMM</name>
<keyword evidence="8" id="KW-1133">Transmembrane helix</keyword>
<dbReference type="SUPFAM" id="SSF74653">
    <property type="entry name" value="TolA/TonB C-terminal domain"/>
    <property type="match status" value="1"/>
</dbReference>
<comment type="subcellular location">
    <subcellularLocation>
        <location evidence="1">Cell inner membrane</location>
        <topology evidence="1">Single-pass membrane protein</topology>
        <orientation evidence="1">Periplasmic side</orientation>
    </subcellularLocation>
</comment>
<dbReference type="Pfam" id="PF03544">
    <property type="entry name" value="TonB_C"/>
    <property type="match status" value="1"/>
</dbReference>
<accession>I7ZCW9</accession>
<evidence type="ECO:0000256" key="9">
    <source>
        <dbReference type="ARBA" id="ARBA00023136"/>
    </source>
</evidence>
<dbReference type="PANTHER" id="PTHR33446">
    <property type="entry name" value="PROTEIN TONB-RELATED"/>
    <property type="match status" value="1"/>
</dbReference>
<dbReference type="Proteomes" id="UP000003704">
    <property type="component" value="Unassembled WGS sequence"/>
</dbReference>
<evidence type="ECO:0000256" key="10">
    <source>
        <dbReference type="SAM" id="SignalP"/>
    </source>
</evidence>
<proteinExistence type="inferred from homology"/>
<dbReference type="EMBL" id="AKGD01000002">
    <property type="protein sequence ID" value="EIT69497.1"/>
    <property type="molecule type" value="Genomic_DNA"/>
</dbReference>
<dbReference type="RefSeq" id="WP_007186018.1">
    <property type="nucleotide sequence ID" value="NZ_AKGD01000002.1"/>
</dbReference>
<keyword evidence="10" id="KW-0732">Signal</keyword>
<dbReference type="STRING" id="1172194.WQQ_30790"/>
<evidence type="ECO:0000313" key="13">
    <source>
        <dbReference type="Proteomes" id="UP000003704"/>
    </source>
</evidence>
<evidence type="ECO:0000313" key="12">
    <source>
        <dbReference type="EMBL" id="EIT69497.1"/>
    </source>
</evidence>
<comment type="caution">
    <text evidence="12">The sequence shown here is derived from an EMBL/GenBank/DDBJ whole genome shotgun (WGS) entry which is preliminary data.</text>
</comment>
<evidence type="ECO:0000259" key="11">
    <source>
        <dbReference type="PROSITE" id="PS52015"/>
    </source>
</evidence>
<feature type="signal peptide" evidence="10">
    <location>
        <begin position="1"/>
        <end position="31"/>
    </location>
</feature>
<keyword evidence="3" id="KW-0813">Transport</keyword>
<dbReference type="InterPro" id="IPR037682">
    <property type="entry name" value="TonB_C"/>
</dbReference>
<evidence type="ECO:0000256" key="8">
    <source>
        <dbReference type="ARBA" id="ARBA00022989"/>
    </source>
</evidence>
<evidence type="ECO:0000256" key="7">
    <source>
        <dbReference type="ARBA" id="ARBA00022927"/>
    </source>
</evidence>
<keyword evidence="9" id="KW-0472">Membrane</keyword>
<keyword evidence="6" id="KW-0812">Transmembrane</keyword>
<dbReference type="PROSITE" id="PS52015">
    <property type="entry name" value="TONB_CTD"/>
    <property type="match status" value="1"/>
</dbReference>
<keyword evidence="13" id="KW-1185">Reference proteome</keyword>
<gene>
    <name evidence="12" type="ORF">WQQ_30790</name>
</gene>
<keyword evidence="4" id="KW-1003">Cell membrane</keyword>
<protein>
    <recommendedName>
        <fullName evidence="11">TonB C-terminal domain-containing protein</fullName>
    </recommendedName>
</protein>
<evidence type="ECO:0000256" key="2">
    <source>
        <dbReference type="ARBA" id="ARBA00006555"/>
    </source>
</evidence>
<dbReference type="GO" id="GO:0055085">
    <property type="term" value="P:transmembrane transport"/>
    <property type="evidence" value="ECO:0007669"/>
    <property type="project" value="InterPro"/>
</dbReference>
<dbReference type="InterPro" id="IPR006260">
    <property type="entry name" value="TonB/TolA_C"/>
</dbReference>
<evidence type="ECO:0000256" key="6">
    <source>
        <dbReference type="ARBA" id="ARBA00022692"/>
    </source>
</evidence>
<evidence type="ECO:0000256" key="3">
    <source>
        <dbReference type="ARBA" id="ARBA00022448"/>
    </source>
</evidence>
<evidence type="ECO:0000256" key="5">
    <source>
        <dbReference type="ARBA" id="ARBA00022519"/>
    </source>
</evidence>
<feature type="chain" id="PRO_5003712556" description="TonB C-terminal domain-containing protein" evidence="10">
    <location>
        <begin position="32"/>
        <end position="299"/>
    </location>
</feature>
<dbReference type="Gene3D" id="3.30.1150.10">
    <property type="match status" value="1"/>
</dbReference>
<feature type="domain" description="TonB C-terminal" evidence="11">
    <location>
        <begin position="52"/>
        <end position="148"/>
    </location>
</feature>
<dbReference type="OrthoDB" id="1628901at2"/>